<dbReference type="Proteomes" id="UP001302120">
    <property type="component" value="Unassembled WGS sequence"/>
</dbReference>
<name>A0ABU5UHT0_9CYAN</name>
<dbReference type="RefSeq" id="WP_323197360.1">
    <property type="nucleotide sequence ID" value="NZ_JAYGHG010000033.1"/>
</dbReference>
<keyword evidence="2" id="KW-1185">Reference proteome</keyword>
<accession>A0ABU5UHT0</accession>
<evidence type="ECO:0000313" key="1">
    <source>
        <dbReference type="EMBL" id="MEA5583060.1"/>
    </source>
</evidence>
<organism evidence="1 2">
    <name type="scientific">Nodularia harveyana UHCC-0300</name>
    <dbReference type="NCBI Taxonomy" id="2974287"/>
    <lineage>
        <taxon>Bacteria</taxon>
        <taxon>Bacillati</taxon>
        <taxon>Cyanobacteriota</taxon>
        <taxon>Cyanophyceae</taxon>
        <taxon>Nostocales</taxon>
        <taxon>Nodulariaceae</taxon>
        <taxon>Nodularia</taxon>
    </lineage>
</organism>
<reference evidence="1 2" key="1">
    <citation type="submission" date="2023-12" db="EMBL/GenBank/DDBJ databases">
        <title>Baltic Sea Cyanobacteria.</title>
        <authorList>
            <person name="Delbaje E."/>
            <person name="Fewer D.P."/>
            <person name="Shishido T.K."/>
        </authorList>
    </citation>
    <scope>NUCLEOTIDE SEQUENCE [LARGE SCALE GENOMIC DNA]</scope>
    <source>
        <strain evidence="1 2">UHCC-0300</strain>
    </source>
</reference>
<proteinExistence type="predicted"/>
<evidence type="ECO:0000313" key="2">
    <source>
        <dbReference type="Proteomes" id="UP001302120"/>
    </source>
</evidence>
<protein>
    <recommendedName>
        <fullName evidence="3">HEPN domain-containing protein</fullName>
    </recommendedName>
</protein>
<evidence type="ECO:0008006" key="3">
    <source>
        <dbReference type="Google" id="ProtNLM"/>
    </source>
</evidence>
<sequence>MTASDFYVYEFLCDSRLQKALYLTKAALEVSIAKNNRYPQGLGTSR</sequence>
<dbReference type="EMBL" id="JAYGHG010000033">
    <property type="protein sequence ID" value="MEA5583060.1"/>
    <property type="molecule type" value="Genomic_DNA"/>
</dbReference>
<gene>
    <name evidence="1" type="ORF">VB620_17135</name>
</gene>
<comment type="caution">
    <text evidence="1">The sequence shown here is derived from an EMBL/GenBank/DDBJ whole genome shotgun (WGS) entry which is preliminary data.</text>
</comment>